<evidence type="ECO:0000313" key="1">
    <source>
        <dbReference type="EMBL" id="KAK7385161.1"/>
    </source>
</evidence>
<dbReference type="EMBL" id="JAYMYS010000008">
    <property type="protein sequence ID" value="KAK7385161.1"/>
    <property type="molecule type" value="Genomic_DNA"/>
</dbReference>
<comment type="caution">
    <text evidence="1">The sequence shown here is derived from an EMBL/GenBank/DDBJ whole genome shotgun (WGS) entry which is preliminary data.</text>
</comment>
<reference evidence="1 2" key="1">
    <citation type="submission" date="2024-01" db="EMBL/GenBank/DDBJ databases">
        <title>The genomes of 5 underutilized Papilionoideae crops provide insights into root nodulation and disease resistanc.</title>
        <authorList>
            <person name="Jiang F."/>
        </authorList>
    </citation>
    <scope>NUCLEOTIDE SEQUENCE [LARGE SCALE GENOMIC DNA]</scope>
    <source>
        <strain evidence="1">DUOXIRENSHENG_FW03</strain>
        <tissue evidence="1">Leaves</tissue>
    </source>
</reference>
<dbReference type="Proteomes" id="UP001386955">
    <property type="component" value="Unassembled WGS sequence"/>
</dbReference>
<protein>
    <submittedName>
        <fullName evidence="1">Uncharacterized protein</fullName>
    </submittedName>
</protein>
<sequence length="101" mass="11220">MQEIITWAKQLSFRVSVQPELATLSERSVFSSDLIFFNCSLGRSELCSLICLDDRVRSIGSISREFRGELRCCGEVDRRSEEFCGICLSASTGSVLSTDLA</sequence>
<name>A0AAN9RXM8_PSOTE</name>
<dbReference type="AlphaFoldDB" id="A0AAN9RXM8"/>
<gene>
    <name evidence="1" type="ORF">VNO78_30873</name>
</gene>
<proteinExistence type="predicted"/>
<keyword evidence="2" id="KW-1185">Reference proteome</keyword>
<accession>A0AAN9RXM8</accession>
<evidence type="ECO:0000313" key="2">
    <source>
        <dbReference type="Proteomes" id="UP001386955"/>
    </source>
</evidence>
<organism evidence="1 2">
    <name type="scientific">Psophocarpus tetragonolobus</name>
    <name type="common">Winged bean</name>
    <name type="synonym">Dolichos tetragonolobus</name>
    <dbReference type="NCBI Taxonomy" id="3891"/>
    <lineage>
        <taxon>Eukaryota</taxon>
        <taxon>Viridiplantae</taxon>
        <taxon>Streptophyta</taxon>
        <taxon>Embryophyta</taxon>
        <taxon>Tracheophyta</taxon>
        <taxon>Spermatophyta</taxon>
        <taxon>Magnoliopsida</taxon>
        <taxon>eudicotyledons</taxon>
        <taxon>Gunneridae</taxon>
        <taxon>Pentapetalae</taxon>
        <taxon>rosids</taxon>
        <taxon>fabids</taxon>
        <taxon>Fabales</taxon>
        <taxon>Fabaceae</taxon>
        <taxon>Papilionoideae</taxon>
        <taxon>50 kb inversion clade</taxon>
        <taxon>NPAAA clade</taxon>
        <taxon>indigoferoid/millettioid clade</taxon>
        <taxon>Phaseoleae</taxon>
        <taxon>Psophocarpus</taxon>
    </lineage>
</organism>